<dbReference type="EMBL" id="CAJOBC010005426">
    <property type="protein sequence ID" value="CAF3863373.1"/>
    <property type="molecule type" value="Genomic_DNA"/>
</dbReference>
<organism evidence="1 3">
    <name type="scientific">Didymodactylos carnosus</name>
    <dbReference type="NCBI Taxonomy" id="1234261"/>
    <lineage>
        <taxon>Eukaryota</taxon>
        <taxon>Metazoa</taxon>
        <taxon>Spiralia</taxon>
        <taxon>Gnathifera</taxon>
        <taxon>Rotifera</taxon>
        <taxon>Eurotatoria</taxon>
        <taxon>Bdelloidea</taxon>
        <taxon>Philodinida</taxon>
        <taxon>Philodinidae</taxon>
        <taxon>Didymodactylos</taxon>
    </lineage>
</organism>
<name>A0A814NUX9_9BILA</name>
<gene>
    <name evidence="1" type="ORF">GPM918_LOCUS18618</name>
    <name evidence="2" type="ORF">SRO942_LOCUS18613</name>
</gene>
<evidence type="ECO:0000313" key="1">
    <source>
        <dbReference type="EMBL" id="CAF1098342.1"/>
    </source>
</evidence>
<sequence length="160" mass="18533">LNPDSSTFFQLPIDLIAASLNITTAQARSLRDHLPAAPLQTVASCRVYGIPCMCADMYVDETWSFKRRIKEHFKKLQQRDAKGSELAQHHENGTACFTDFENSMIFDKEKNWNRRKTLETVYTIANLGYNRCKQISPQWKSTIKQWIEPRSGEPFFPETE</sequence>
<dbReference type="Proteomes" id="UP000681722">
    <property type="component" value="Unassembled WGS sequence"/>
</dbReference>
<accession>A0A814NUX9</accession>
<protein>
    <submittedName>
        <fullName evidence="1">Uncharacterized protein</fullName>
    </submittedName>
</protein>
<dbReference type="EMBL" id="CAJNOQ010005427">
    <property type="protein sequence ID" value="CAF1098342.1"/>
    <property type="molecule type" value="Genomic_DNA"/>
</dbReference>
<evidence type="ECO:0000313" key="2">
    <source>
        <dbReference type="EMBL" id="CAF3863373.1"/>
    </source>
</evidence>
<dbReference type="Proteomes" id="UP000663829">
    <property type="component" value="Unassembled WGS sequence"/>
</dbReference>
<comment type="caution">
    <text evidence="1">The sequence shown here is derived from an EMBL/GenBank/DDBJ whole genome shotgun (WGS) entry which is preliminary data.</text>
</comment>
<dbReference type="AlphaFoldDB" id="A0A814NUX9"/>
<evidence type="ECO:0000313" key="3">
    <source>
        <dbReference type="Proteomes" id="UP000663829"/>
    </source>
</evidence>
<feature type="non-terminal residue" evidence="1">
    <location>
        <position position="1"/>
    </location>
</feature>
<reference evidence="1" key="1">
    <citation type="submission" date="2021-02" db="EMBL/GenBank/DDBJ databases">
        <authorList>
            <person name="Nowell W R."/>
        </authorList>
    </citation>
    <scope>NUCLEOTIDE SEQUENCE</scope>
</reference>
<proteinExistence type="predicted"/>
<keyword evidence="3" id="KW-1185">Reference proteome</keyword>